<accession>S8D4L9</accession>
<dbReference type="AlphaFoldDB" id="S8D4L9"/>
<keyword evidence="3" id="KW-1185">Reference proteome</keyword>
<protein>
    <submittedName>
        <fullName evidence="2">Uncharacterized protein</fullName>
    </submittedName>
</protein>
<name>S8D4L9_9LAMI</name>
<feature type="compositionally biased region" description="Polar residues" evidence="1">
    <location>
        <begin position="1"/>
        <end position="20"/>
    </location>
</feature>
<dbReference type="Proteomes" id="UP000015453">
    <property type="component" value="Unassembled WGS sequence"/>
</dbReference>
<evidence type="ECO:0000313" key="2">
    <source>
        <dbReference type="EMBL" id="EPS74719.1"/>
    </source>
</evidence>
<feature type="region of interest" description="Disordered" evidence="1">
    <location>
        <begin position="1"/>
        <end position="23"/>
    </location>
</feature>
<feature type="non-terminal residue" evidence="2">
    <location>
        <position position="1"/>
    </location>
</feature>
<gene>
    <name evidence="2" type="ORF">M569_00044</name>
</gene>
<organism evidence="2 3">
    <name type="scientific">Genlisea aurea</name>
    <dbReference type="NCBI Taxonomy" id="192259"/>
    <lineage>
        <taxon>Eukaryota</taxon>
        <taxon>Viridiplantae</taxon>
        <taxon>Streptophyta</taxon>
        <taxon>Embryophyta</taxon>
        <taxon>Tracheophyta</taxon>
        <taxon>Spermatophyta</taxon>
        <taxon>Magnoliopsida</taxon>
        <taxon>eudicotyledons</taxon>
        <taxon>Gunneridae</taxon>
        <taxon>Pentapetalae</taxon>
        <taxon>asterids</taxon>
        <taxon>lamiids</taxon>
        <taxon>Lamiales</taxon>
        <taxon>Lentibulariaceae</taxon>
        <taxon>Genlisea</taxon>
    </lineage>
</organism>
<reference evidence="2 3" key="1">
    <citation type="journal article" date="2013" name="BMC Genomics">
        <title>The miniature genome of a carnivorous plant Genlisea aurea contains a low number of genes and short non-coding sequences.</title>
        <authorList>
            <person name="Leushkin E.V."/>
            <person name="Sutormin R.A."/>
            <person name="Nabieva E.R."/>
            <person name="Penin A.A."/>
            <person name="Kondrashov A.S."/>
            <person name="Logacheva M.D."/>
        </authorList>
    </citation>
    <scope>NUCLEOTIDE SEQUENCE [LARGE SCALE GENOMIC DNA]</scope>
</reference>
<dbReference type="EMBL" id="AUSU01000008">
    <property type="protein sequence ID" value="EPS74719.1"/>
    <property type="molecule type" value="Genomic_DNA"/>
</dbReference>
<evidence type="ECO:0000256" key="1">
    <source>
        <dbReference type="SAM" id="MobiDB-lite"/>
    </source>
</evidence>
<sequence>RSAQLVHQTPTQRHTFSSPKGSCAHDSSRNCVIGAEPGMAVRGHPPLFTVREALFNTLRKDVHRGQNDSVIGAMV</sequence>
<comment type="caution">
    <text evidence="2">The sequence shown here is derived from an EMBL/GenBank/DDBJ whole genome shotgun (WGS) entry which is preliminary data.</text>
</comment>
<evidence type="ECO:0000313" key="3">
    <source>
        <dbReference type="Proteomes" id="UP000015453"/>
    </source>
</evidence>
<proteinExistence type="predicted"/>
<dbReference type="OrthoDB" id="1723545at2759"/>